<name>A0A7W5G703_9GAMM</name>
<dbReference type="Pfam" id="PF12570">
    <property type="entry name" value="DUF3750"/>
    <property type="match status" value="1"/>
</dbReference>
<accession>A0A7W5G703</accession>
<keyword evidence="2" id="KW-1185">Reference proteome</keyword>
<reference evidence="1 2" key="1">
    <citation type="submission" date="2020-08" db="EMBL/GenBank/DDBJ databases">
        <title>Genomic Encyclopedia of Type Strains, Phase III (KMG-III): the genomes of soil and plant-associated and newly described type strains.</title>
        <authorList>
            <person name="Whitman W."/>
        </authorList>
    </citation>
    <scope>NUCLEOTIDE SEQUENCE [LARGE SCALE GENOMIC DNA]</scope>
    <source>
        <strain evidence="1 2">CECT 5995</strain>
    </source>
</reference>
<dbReference type="RefSeq" id="WP_183389094.1">
    <property type="nucleotide sequence ID" value="NZ_JACHXM010000026.1"/>
</dbReference>
<evidence type="ECO:0008006" key="3">
    <source>
        <dbReference type="Google" id="ProtNLM"/>
    </source>
</evidence>
<proteinExistence type="predicted"/>
<sequence>MRRRRRWTFGAALLLGLLLVGPLGLLVTQLVAGETHWSSASRASAGLAPSPAQASGAVVQVYEARAWSWRGAFGVHTWIATLAPGAEAYRLHQVLSWRRPTLVTRVTATPDRAWYGSAPRLLADYRGEAAAAMLDDIEAAVAAYPAASRYRVWPGPNSNTFTAWVVRRVAGLEVGLPVTAVGKDYLFDARLAPAPAGQGVTVSLSGLLGLTLGRNDGLEVNLLGLAFGLDLRRPALKLPGIGRLGMSPRIAGR</sequence>
<gene>
    <name evidence="1" type="ORF">FHR96_003631</name>
</gene>
<dbReference type="EMBL" id="JACHXM010000026">
    <property type="protein sequence ID" value="MBB3142730.1"/>
    <property type="molecule type" value="Genomic_DNA"/>
</dbReference>
<evidence type="ECO:0000313" key="2">
    <source>
        <dbReference type="Proteomes" id="UP000525987"/>
    </source>
</evidence>
<dbReference type="AlphaFoldDB" id="A0A7W5G703"/>
<dbReference type="InterPro" id="IPR022224">
    <property type="entry name" value="DUF3750"/>
</dbReference>
<protein>
    <recommendedName>
        <fullName evidence="3">DUF3750 domain-containing protein</fullName>
    </recommendedName>
</protein>
<evidence type="ECO:0000313" key="1">
    <source>
        <dbReference type="EMBL" id="MBB3142730.1"/>
    </source>
</evidence>
<comment type="caution">
    <text evidence="1">The sequence shown here is derived from an EMBL/GenBank/DDBJ whole genome shotgun (WGS) entry which is preliminary data.</text>
</comment>
<dbReference type="Proteomes" id="UP000525987">
    <property type="component" value="Unassembled WGS sequence"/>
</dbReference>
<organism evidence="1 2">
    <name type="scientific">Halomonas organivorans</name>
    <dbReference type="NCBI Taxonomy" id="257772"/>
    <lineage>
        <taxon>Bacteria</taxon>
        <taxon>Pseudomonadati</taxon>
        <taxon>Pseudomonadota</taxon>
        <taxon>Gammaproteobacteria</taxon>
        <taxon>Oceanospirillales</taxon>
        <taxon>Halomonadaceae</taxon>
        <taxon>Halomonas</taxon>
    </lineage>
</organism>